<protein>
    <submittedName>
        <fullName evidence="2">Uncharacterized protein</fullName>
    </submittedName>
</protein>
<evidence type="ECO:0000256" key="1">
    <source>
        <dbReference type="SAM" id="MobiDB-lite"/>
    </source>
</evidence>
<reference evidence="2" key="1">
    <citation type="submission" date="2024-05" db="EMBL/GenBank/DDBJ databases">
        <title>30 novel species of actinomycetes from the DSMZ collection.</title>
        <authorList>
            <person name="Nouioui I."/>
        </authorList>
    </citation>
    <scope>NUCLEOTIDE SEQUENCE</scope>
    <source>
        <strain evidence="2">DSM 3412</strain>
    </source>
</reference>
<accession>A0ABU2YX69</accession>
<evidence type="ECO:0000313" key="3">
    <source>
        <dbReference type="Proteomes" id="UP001180737"/>
    </source>
</evidence>
<evidence type="ECO:0000313" key="2">
    <source>
        <dbReference type="EMBL" id="MDT0568680.1"/>
    </source>
</evidence>
<feature type="compositionally biased region" description="Basic and acidic residues" evidence="1">
    <location>
        <begin position="98"/>
        <end position="110"/>
    </location>
</feature>
<feature type="compositionally biased region" description="Basic and acidic residues" evidence="1">
    <location>
        <begin position="76"/>
        <end position="89"/>
    </location>
</feature>
<gene>
    <name evidence="2" type="ORF">RM704_14590</name>
</gene>
<dbReference type="EMBL" id="JAVRFJ010000011">
    <property type="protein sequence ID" value="MDT0568680.1"/>
    <property type="molecule type" value="Genomic_DNA"/>
</dbReference>
<dbReference type="RefSeq" id="WP_052145803.1">
    <property type="nucleotide sequence ID" value="NZ_JAVRFJ010000011.1"/>
</dbReference>
<name>A0ABU2YX69_9ACTN</name>
<sequence>MPHSPDRSDRRDGEFADLFARRTRVPLRGFLPGRRVWKAIGGSAAAVLVIAGSATAVAAIDWSGDPSEKVTTAADKPADEHSVPGDTKKAAANPSPTDRAEDGNKGKDDPEVVYVPVSGGAGSGGAADSAPDTGARSDTGGTTGDTSGSTGSTGSTGTTGTTGTEEKQSTTTQNTDSGSTSGYLWADGSVESDSNEYWDQSTVTVRSTKPITSLKVVVRVIQTGGVASTGAWSSLGDKVVVGQNATADQIGYVITLKSGVTLDPGTYVFKVQYDHDQGRRDAARDLYTVTTVANGSDDEYVSGRF</sequence>
<proteinExistence type="predicted"/>
<feature type="compositionally biased region" description="Low complexity" evidence="1">
    <location>
        <begin position="126"/>
        <end position="173"/>
    </location>
</feature>
<comment type="caution">
    <text evidence="2">The sequence shown here is derived from an EMBL/GenBank/DDBJ whole genome shotgun (WGS) entry which is preliminary data.</text>
</comment>
<dbReference type="Proteomes" id="UP001180737">
    <property type="component" value="Unassembled WGS sequence"/>
</dbReference>
<keyword evidence="3" id="KW-1185">Reference proteome</keyword>
<feature type="region of interest" description="Disordered" evidence="1">
    <location>
        <begin position="66"/>
        <end position="187"/>
    </location>
</feature>
<organism evidence="2 3">
    <name type="scientific">Streptomyces gottesmaniae</name>
    <dbReference type="NCBI Taxonomy" id="3075518"/>
    <lineage>
        <taxon>Bacteria</taxon>
        <taxon>Bacillati</taxon>
        <taxon>Actinomycetota</taxon>
        <taxon>Actinomycetes</taxon>
        <taxon>Kitasatosporales</taxon>
        <taxon>Streptomycetaceae</taxon>
        <taxon>Streptomyces</taxon>
    </lineage>
</organism>